<keyword evidence="11 16" id="KW-0694">RNA-binding</keyword>
<dbReference type="EMBL" id="LR792683">
    <property type="protein sequence ID" value="CAB3394639.1"/>
    <property type="molecule type" value="Genomic_DNA"/>
</dbReference>
<evidence type="ECO:0000256" key="4">
    <source>
        <dbReference type="ARBA" id="ARBA00022490"/>
    </source>
</evidence>
<dbReference type="InterPro" id="IPR045060">
    <property type="entry name" value="Phe-tRNA-ligase_IIc_bsu"/>
</dbReference>
<dbReference type="GO" id="GO:0006432">
    <property type="term" value="P:phenylalanyl-tRNA aminoacylation"/>
    <property type="evidence" value="ECO:0007669"/>
    <property type="project" value="UniProtKB-UniRule"/>
</dbReference>
<dbReference type="InterPro" id="IPR041616">
    <property type="entry name" value="PheRS_beta_core"/>
</dbReference>
<dbReference type="FunFam" id="3.30.70.380:FF:000001">
    <property type="entry name" value="Phenylalanine--tRNA ligase beta subunit"/>
    <property type="match status" value="1"/>
</dbReference>
<keyword evidence="13 15" id="KW-0030">Aminoacyl-tRNA synthetase</keyword>
<dbReference type="AlphaFoldDB" id="A0A6F9EBN2"/>
<dbReference type="Pfam" id="PF03147">
    <property type="entry name" value="FDX-ACB"/>
    <property type="match status" value="1"/>
</dbReference>
<keyword evidence="12 15" id="KW-0648">Protein biosynthesis</keyword>
<keyword evidence="9 15" id="KW-0067">ATP-binding</keyword>
<evidence type="ECO:0000256" key="2">
    <source>
        <dbReference type="ARBA" id="ARBA00008653"/>
    </source>
</evidence>
<dbReference type="GO" id="GO:0005524">
    <property type="term" value="F:ATP binding"/>
    <property type="evidence" value="ECO:0007669"/>
    <property type="project" value="UniProtKB-UniRule"/>
</dbReference>
<evidence type="ECO:0000259" key="19">
    <source>
        <dbReference type="PROSITE" id="PS51483"/>
    </source>
</evidence>
<feature type="binding site" evidence="15">
    <location>
        <position position="466"/>
    </location>
    <ligand>
        <name>Mg(2+)</name>
        <dbReference type="ChEBI" id="CHEBI:18420"/>
        <note>shared with alpha subunit</note>
    </ligand>
</feature>
<dbReference type="FunFam" id="2.40.50.140:FF:000045">
    <property type="entry name" value="Phenylalanine--tRNA ligase beta subunit"/>
    <property type="match status" value="1"/>
</dbReference>
<evidence type="ECO:0000313" key="21">
    <source>
        <dbReference type="Proteomes" id="UP000502196"/>
    </source>
</evidence>
<dbReference type="Gene3D" id="3.30.70.380">
    <property type="entry name" value="Ferrodoxin-fold anticodon-binding domain"/>
    <property type="match status" value="1"/>
</dbReference>
<dbReference type="NCBIfam" id="TIGR00472">
    <property type="entry name" value="pheT_bact"/>
    <property type="match status" value="1"/>
</dbReference>
<dbReference type="InterPro" id="IPR045864">
    <property type="entry name" value="aa-tRNA-synth_II/BPL/LPL"/>
</dbReference>
<keyword evidence="6 15" id="KW-0436">Ligase</keyword>
<dbReference type="InterPro" id="IPR005147">
    <property type="entry name" value="tRNA_synthase_B5-dom"/>
</dbReference>
<dbReference type="InterPro" id="IPR005121">
    <property type="entry name" value="Fdx_antiC-bd"/>
</dbReference>
<protein>
    <recommendedName>
        <fullName evidence="15">Phenylalanine--tRNA ligase beta subunit</fullName>
        <ecNumber evidence="15">6.1.1.20</ecNumber>
    </recommendedName>
    <alternativeName>
        <fullName evidence="15">Phenylalanyl-tRNA synthetase beta subunit</fullName>
        <shortName evidence="15">PheRS</shortName>
    </alternativeName>
</protein>
<evidence type="ECO:0000256" key="3">
    <source>
        <dbReference type="ARBA" id="ARBA00011209"/>
    </source>
</evidence>
<dbReference type="SUPFAM" id="SSF50249">
    <property type="entry name" value="Nucleic acid-binding proteins"/>
    <property type="match status" value="1"/>
</dbReference>
<dbReference type="EC" id="6.1.1.20" evidence="15"/>
<dbReference type="Proteomes" id="UP000502196">
    <property type="component" value="Chromosome"/>
</dbReference>
<dbReference type="SMART" id="SM00874">
    <property type="entry name" value="B5"/>
    <property type="match status" value="1"/>
</dbReference>
<comment type="similarity">
    <text evidence="2 15">Belongs to the phenylalanyl-tRNA synthetase beta subunit family. Type 1 subfamily.</text>
</comment>
<evidence type="ECO:0000256" key="16">
    <source>
        <dbReference type="PROSITE-ProRule" id="PRU00209"/>
    </source>
</evidence>
<dbReference type="InterPro" id="IPR012340">
    <property type="entry name" value="NA-bd_OB-fold"/>
</dbReference>
<comment type="subunit">
    <text evidence="3 15">Tetramer of two alpha and two beta subunits.</text>
</comment>
<evidence type="ECO:0000256" key="11">
    <source>
        <dbReference type="ARBA" id="ARBA00022884"/>
    </source>
</evidence>
<evidence type="ECO:0000256" key="6">
    <source>
        <dbReference type="ARBA" id="ARBA00022598"/>
    </source>
</evidence>
<dbReference type="InterPro" id="IPR002547">
    <property type="entry name" value="tRNA-bd_dom"/>
</dbReference>
<proteinExistence type="inferred from homology"/>
<evidence type="ECO:0000256" key="12">
    <source>
        <dbReference type="ARBA" id="ARBA00022917"/>
    </source>
</evidence>
<keyword evidence="7 15" id="KW-0479">Metal-binding</keyword>
<keyword evidence="4 15" id="KW-0963">Cytoplasm</keyword>
<dbReference type="SUPFAM" id="SSF46955">
    <property type="entry name" value="Putative DNA-binding domain"/>
    <property type="match status" value="1"/>
</dbReference>
<evidence type="ECO:0000259" key="17">
    <source>
        <dbReference type="PROSITE" id="PS50886"/>
    </source>
</evidence>
<dbReference type="GO" id="GO:0016740">
    <property type="term" value="F:transferase activity"/>
    <property type="evidence" value="ECO:0007669"/>
    <property type="project" value="UniProtKB-ARBA"/>
</dbReference>
<evidence type="ECO:0000256" key="5">
    <source>
        <dbReference type="ARBA" id="ARBA00022555"/>
    </source>
</evidence>
<evidence type="ECO:0000313" key="20">
    <source>
        <dbReference type="EMBL" id="CAB3394639.1"/>
    </source>
</evidence>
<evidence type="ECO:0000256" key="10">
    <source>
        <dbReference type="ARBA" id="ARBA00022842"/>
    </source>
</evidence>
<dbReference type="SUPFAM" id="SSF54991">
    <property type="entry name" value="Anticodon-binding domain of PheRS"/>
    <property type="match status" value="1"/>
</dbReference>
<evidence type="ECO:0000256" key="14">
    <source>
        <dbReference type="ARBA" id="ARBA00049255"/>
    </source>
</evidence>
<dbReference type="InterPro" id="IPR020825">
    <property type="entry name" value="Phe-tRNA_synthase-like_B3/B4"/>
</dbReference>
<feature type="domain" description="B5" evidence="19">
    <location>
        <begin position="406"/>
        <end position="482"/>
    </location>
</feature>
<dbReference type="SUPFAM" id="SSF55681">
    <property type="entry name" value="Class II aaRS and biotin synthetases"/>
    <property type="match status" value="1"/>
</dbReference>
<dbReference type="CDD" id="cd02796">
    <property type="entry name" value="tRNA_bind_bactPheRS"/>
    <property type="match status" value="1"/>
</dbReference>
<evidence type="ECO:0000256" key="7">
    <source>
        <dbReference type="ARBA" id="ARBA00022723"/>
    </source>
</evidence>
<sequence>MKVSYRWLQEWIDLDDLSPEEVAELLTRHGVAVETVRQLNPGLSQVVVGEVLEVRPHPEADRLRVCRVDVGRGDPLQIVCGAPNAAPGMRVPTALVGATLPETTIGEAVFRGVASQGMLCSAKEIGMEVRLLPKDQTEGLYVLPPDSPIGKDIVDVLGWDDAVLELDLTPNRSDCLSMVGVAHELSAILDRPLKFPDWTEGGVAEGPSPVRITLETPLCRRYMAQVIEGARQASSPLWMQMRLLAAGIRPIDAIVDATNYVMLELGQPLHAFDFDQVKGGHIRVRTGQPGERLRTLDGVERTLDPSMIVIADEARAIGLAGVMGGENSEITASTTRIVLESAWFDPVSVRRTARHLGLRSEAGLRFEKGVNPEVLPLALARASRFITAHAGGRLVGAPVDKGDLHEDRKKIVLRPDKVNEWLGVKVEPGEMERIFERLGFAVDRWDMRTWQVEVPSRRRDISREIDLAEEVARLHGYANIPATMPEGRVTAAGRTLPQRVRGAIRRFLTDLGFFEVWTYTLQNPSVIGRLNEGRSQEYLAVLHPMSEERTALRTTLLPGLLDAAAYNVRRDQREIAIYEIGRVFHPRGLPVTNLPEEREQVGALILGRFGPHGIGWEGRPADFYAAKGVAAAVLERLGVQADFVPGVREGLHPGRTAQIQVNGGKIGWVGALHPEVEERWGIPKGYYIELDMQGIVKGLPGATTYRPLPRYPGILRDLALLVPRERAAREVEAGIRESGGPWLENVELFDVYEGAQVPPGYKSLAFRLSYRAEERTLTDEEVNDALRRLIDTLRERGVQLRSE</sequence>
<comment type="catalytic activity">
    <reaction evidence="14 15">
        <text>tRNA(Phe) + L-phenylalanine + ATP = L-phenylalanyl-tRNA(Phe) + AMP + diphosphate + H(+)</text>
        <dbReference type="Rhea" id="RHEA:19413"/>
        <dbReference type="Rhea" id="RHEA-COMP:9668"/>
        <dbReference type="Rhea" id="RHEA-COMP:9699"/>
        <dbReference type="ChEBI" id="CHEBI:15378"/>
        <dbReference type="ChEBI" id="CHEBI:30616"/>
        <dbReference type="ChEBI" id="CHEBI:33019"/>
        <dbReference type="ChEBI" id="CHEBI:58095"/>
        <dbReference type="ChEBI" id="CHEBI:78442"/>
        <dbReference type="ChEBI" id="CHEBI:78531"/>
        <dbReference type="ChEBI" id="CHEBI:456215"/>
        <dbReference type="EC" id="6.1.1.20"/>
    </reaction>
</comment>
<feature type="domain" description="FDX-ACB" evidence="18">
    <location>
        <begin position="709"/>
        <end position="801"/>
    </location>
</feature>
<evidence type="ECO:0000256" key="13">
    <source>
        <dbReference type="ARBA" id="ARBA00023146"/>
    </source>
</evidence>
<dbReference type="GO" id="GO:0004826">
    <property type="term" value="F:phenylalanine-tRNA ligase activity"/>
    <property type="evidence" value="ECO:0007669"/>
    <property type="project" value="UniProtKB-UniRule"/>
</dbReference>
<dbReference type="Pfam" id="PF01588">
    <property type="entry name" value="tRNA_bind"/>
    <property type="match status" value="1"/>
</dbReference>
<evidence type="ECO:0000256" key="8">
    <source>
        <dbReference type="ARBA" id="ARBA00022741"/>
    </source>
</evidence>
<dbReference type="SUPFAM" id="SSF56037">
    <property type="entry name" value="PheT/TilS domain"/>
    <property type="match status" value="1"/>
</dbReference>
<evidence type="ECO:0000256" key="15">
    <source>
        <dbReference type="HAMAP-Rule" id="MF_00283"/>
    </source>
</evidence>
<dbReference type="SMART" id="SM00873">
    <property type="entry name" value="B3_4"/>
    <property type="match status" value="1"/>
</dbReference>
<feature type="binding site" evidence="15">
    <location>
        <position position="470"/>
    </location>
    <ligand>
        <name>Mg(2+)</name>
        <dbReference type="ChEBI" id="CHEBI:18420"/>
        <note>shared with alpha subunit</note>
    </ligand>
</feature>
<dbReference type="HAMAP" id="MF_00283">
    <property type="entry name" value="Phe_tRNA_synth_beta1"/>
    <property type="match status" value="1"/>
</dbReference>
<dbReference type="NCBIfam" id="NF045760">
    <property type="entry name" value="YtpR"/>
    <property type="match status" value="1"/>
</dbReference>
<accession>A0A6F9EBN2</accession>
<dbReference type="InterPro" id="IPR033714">
    <property type="entry name" value="tRNA_bind_bactPheRS"/>
</dbReference>
<dbReference type="SMART" id="SM00896">
    <property type="entry name" value="FDX-ACB"/>
    <property type="match status" value="1"/>
</dbReference>
<comment type="subcellular location">
    <subcellularLocation>
        <location evidence="1 15">Cytoplasm</location>
    </subcellularLocation>
</comment>
<evidence type="ECO:0000256" key="1">
    <source>
        <dbReference type="ARBA" id="ARBA00004496"/>
    </source>
</evidence>
<dbReference type="PANTHER" id="PTHR10947:SF0">
    <property type="entry name" value="PHENYLALANINE--TRNA LIGASE BETA SUBUNIT"/>
    <property type="match status" value="1"/>
</dbReference>
<dbReference type="InterPro" id="IPR009061">
    <property type="entry name" value="DNA-bd_dom_put_sf"/>
</dbReference>
<comment type="cofactor">
    <cofactor evidence="15">
        <name>Mg(2+)</name>
        <dbReference type="ChEBI" id="CHEBI:18420"/>
    </cofactor>
    <text evidence="15">Binds 2 magnesium ions per tetramer.</text>
</comment>
<keyword evidence="10 15" id="KW-0460">Magnesium</keyword>
<dbReference type="GO" id="GO:0140096">
    <property type="term" value="F:catalytic activity, acting on a protein"/>
    <property type="evidence" value="ECO:0007669"/>
    <property type="project" value="UniProtKB-ARBA"/>
</dbReference>
<dbReference type="GO" id="GO:0009328">
    <property type="term" value="C:phenylalanine-tRNA ligase complex"/>
    <property type="evidence" value="ECO:0007669"/>
    <property type="project" value="TreeGrafter"/>
</dbReference>
<feature type="domain" description="TRNA-binding" evidence="17">
    <location>
        <begin position="40"/>
        <end position="154"/>
    </location>
</feature>
<evidence type="ECO:0000256" key="9">
    <source>
        <dbReference type="ARBA" id="ARBA00022840"/>
    </source>
</evidence>
<dbReference type="GO" id="GO:0000049">
    <property type="term" value="F:tRNA binding"/>
    <property type="evidence" value="ECO:0007669"/>
    <property type="project" value="UniProtKB-UniRule"/>
</dbReference>
<dbReference type="FunFam" id="3.30.56.10:FF:000002">
    <property type="entry name" value="Phenylalanine--tRNA ligase beta subunit"/>
    <property type="match status" value="1"/>
</dbReference>
<dbReference type="RefSeq" id="WP_170086058.1">
    <property type="nucleotide sequence ID" value="NZ_CP047971.1"/>
</dbReference>
<dbReference type="Gene3D" id="3.30.930.10">
    <property type="entry name" value="Bira Bifunctional Protein, Domain 2"/>
    <property type="match status" value="1"/>
</dbReference>
<keyword evidence="5 16" id="KW-0820">tRNA-binding</keyword>
<dbReference type="PANTHER" id="PTHR10947">
    <property type="entry name" value="PHENYLALANYL-TRNA SYNTHETASE BETA CHAIN AND LEUCINE-RICH REPEAT-CONTAINING PROTEIN 47"/>
    <property type="match status" value="1"/>
</dbReference>
<keyword evidence="8 15" id="KW-0547">Nucleotide-binding</keyword>
<dbReference type="InterPro" id="IPR005146">
    <property type="entry name" value="B3/B4_tRNA-bd"/>
</dbReference>
<feature type="binding site" evidence="15">
    <location>
        <position position="469"/>
    </location>
    <ligand>
        <name>Mg(2+)</name>
        <dbReference type="ChEBI" id="CHEBI:18420"/>
        <note>shared with alpha subunit</note>
    </ligand>
</feature>
<dbReference type="Gene3D" id="2.40.50.140">
    <property type="entry name" value="Nucleic acid-binding proteins"/>
    <property type="match status" value="1"/>
</dbReference>
<name>A0A6F9EBN2_9BACL</name>
<dbReference type="Pfam" id="PF17759">
    <property type="entry name" value="tRNA_synthFbeta"/>
    <property type="match status" value="1"/>
</dbReference>
<dbReference type="InterPro" id="IPR004532">
    <property type="entry name" value="Phe-tRNA-ligase_IIc_bsu_bact"/>
</dbReference>
<dbReference type="CDD" id="cd00769">
    <property type="entry name" value="PheRS_beta_core"/>
    <property type="match status" value="1"/>
</dbReference>
<dbReference type="Pfam" id="PF03484">
    <property type="entry name" value="B5"/>
    <property type="match status" value="1"/>
</dbReference>
<dbReference type="Gene3D" id="3.30.56.10">
    <property type="match status" value="2"/>
</dbReference>
<dbReference type="PROSITE" id="PS51447">
    <property type="entry name" value="FDX_ACB"/>
    <property type="match status" value="1"/>
</dbReference>
<gene>
    <name evidence="15 20" type="primary">pheT</name>
    <name evidence="20" type="ORF">COOX1_2517</name>
</gene>
<reference evidence="20 21" key="1">
    <citation type="submission" date="2020-04" db="EMBL/GenBank/DDBJ databases">
        <authorList>
            <person name="Hogendoorn C."/>
        </authorList>
    </citation>
    <scope>NUCLEOTIDE SEQUENCE [LARGE SCALE GENOMIC DNA]</scope>
    <source>
        <strain evidence="20">COOX1</strain>
    </source>
</reference>
<dbReference type="Pfam" id="PF03483">
    <property type="entry name" value="B3_4"/>
    <property type="match status" value="1"/>
</dbReference>
<dbReference type="PROSITE" id="PS50886">
    <property type="entry name" value="TRBD"/>
    <property type="match status" value="1"/>
</dbReference>
<dbReference type="InterPro" id="IPR036690">
    <property type="entry name" value="Fdx_antiC-bd_sf"/>
</dbReference>
<dbReference type="PROSITE" id="PS51483">
    <property type="entry name" value="B5"/>
    <property type="match status" value="1"/>
</dbReference>
<feature type="binding site" evidence="15">
    <location>
        <position position="460"/>
    </location>
    <ligand>
        <name>Mg(2+)</name>
        <dbReference type="ChEBI" id="CHEBI:18420"/>
        <note>shared with alpha subunit</note>
    </ligand>
</feature>
<dbReference type="FunFam" id="3.50.40.10:FF:000001">
    <property type="entry name" value="Phenylalanine--tRNA ligase beta subunit"/>
    <property type="match status" value="1"/>
</dbReference>
<dbReference type="Gene3D" id="3.50.40.10">
    <property type="entry name" value="Phenylalanyl-trna Synthetase, Chain B, domain 3"/>
    <property type="match status" value="1"/>
</dbReference>
<dbReference type="GO" id="GO:0000287">
    <property type="term" value="F:magnesium ion binding"/>
    <property type="evidence" value="ECO:0007669"/>
    <property type="project" value="UniProtKB-UniRule"/>
</dbReference>
<evidence type="ECO:0000259" key="18">
    <source>
        <dbReference type="PROSITE" id="PS51447"/>
    </source>
</evidence>
<organism evidence="20 21">
    <name type="scientific">Kyrpidia spormannii</name>
    <dbReference type="NCBI Taxonomy" id="2055160"/>
    <lineage>
        <taxon>Bacteria</taxon>
        <taxon>Bacillati</taxon>
        <taxon>Bacillota</taxon>
        <taxon>Bacilli</taxon>
        <taxon>Bacillales</taxon>
        <taxon>Alicyclobacillaceae</taxon>
        <taxon>Kyrpidia</taxon>
    </lineage>
</organism>